<name>A0A6J1JS19_CUCMA</name>
<sequence length="169" mass="19911">MESCNNNGNPEILYRKGMLEFFTHYREASGMTYLKLYAQKGYSETCYVYDIILYATSLEDEGVKFLKICEAKLGLKRAECRRRVKEFVCNLWVKNNIPLSEKDFGDRRECESVVKNTCKKNVRRIRWDGNDGDDYYGEHTCEACKWNEEVLRFCNMLRTGSYDIMLGHL</sequence>
<dbReference type="GeneID" id="111487294"/>
<dbReference type="InterPro" id="IPR057136">
    <property type="entry name" value="At2g35280_TPR_dom"/>
</dbReference>
<evidence type="ECO:0000313" key="2">
    <source>
        <dbReference type="Proteomes" id="UP000504608"/>
    </source>
</evidence>
<gene>
    <name evidence="3" type="primary">LOC111487294</name>
</gene>
<reference evidence="3" key="1">
    <citation type="submission" date="2025-08" db="UniProtKB">
        <authorList>
            <consortium name="RefSeq"/>
        </authorList>
    </citation>
    <scope>IDENTIFICATION</scope>
    <source>
        <tissue evidence="3">Young leaves</tissue>
    </source>
</reference>
<feature type="domain" description="At2g35280-like TPR" evidence="1">
    <location>
        <begin position="1"/>
        <end position="88"/>
    </location>
</feature>
<dbReference type="Pfam" id="PF23310">
    <property type="entry name" value="TPR_27"/>
    <property type="match status" value="1"/>
</dbReference>
<dbReference type="PANTHER" id="PTHR33784:SF10">
    <property type="entry name" value="F-BOX PROTEIN"/>
    <property type="match status" value="1"/>
</dbReference>
<accession>A0A6J1JS19</accession>
<proteinExistence type="predicted"/>
<dbReference type="Proteomes" id="UP000504608">
    <property type="component" value="Unplaced"/>
</dbReference>
<dbReference type="AlphaFoldDB" id="A0A6J1JS19"/>
<organism evidence="2 3">
    <name type="scientific">Cucurbita maxima</name>
    <name type="common">Pumpkin</name>
    <name type="synonym">Winter squash</name>
    <dbReference type="NCBI Taxonomy" id="3661"/>
    <lineage>
        <taxon>Eukaryota</taxon>
        <taxon>Viridiplantae</taxon>
        <taxon>Streptophyta</taxon>
        <taxon>Embryophyta</taxon>
        <taxon>Tracheophyta</taxon>
        <taxon>Spermatophyta</taxon>
        <taxon>Magnoliopsida</taxon>
        <taxon>eudicotyledons</taxon>
        <taxon>Gunneridae</taxon>
        <taxon>Pentapetalae</taxon>
        <taxon>rosids</taxon>
        <taxon>fabids</taxon>
        <taxon>Cucurbitales</taxon>
        <taxon>Cucurbitaceae</taxon>
        <taxon>Cucurbiteae</taxon>
        <taxon>Cucurbita</taxon>
    </lineage>
</organism>
<evidence type="ECO:0000313" key="3">
    <source>
        <dbReference type="RefSeq" id="XP_022990439.1"/>
    </source>
</evidence>
<protein>
    <submittedName>
        <fullName evidence="3">Uncharacterized protein LOC111487294</fullName>
    </submittedName>
</protein>
<dbReference type="OrthoDB" id="1865546at2759"/>
<dbReference type="RefSeq" id="XP_022990439.1">
    <property type="nucleotide sequence ID" value="XM_023134671.1"/>
</dbReference>
<keyword evidence="2" id="KW-1185">Reference proteome</keyword>
<dbReference type="KEGG" id="cmax:111487294"/>
<dbReference type="PANTHER" id="PTHR33784">
    <property type="entry name" value="OS05G0482100 PROTEIN"/>
    <property type="match status" value="1"/>
</dbReference>
<dbReference type="InterPro" id="IPR040338">
    <property type="entry name" value="At1g67623-like"/>
</dbReference>
<evidence type="ECO:0000259" key="1">
    <source>
        <dbReference type="Pfam" id="PF23310"/>
    </source>
</evidence>